<sequence length="140" mass="14789">MARALKMSQVCGDPYEVVRLIHVEKPKPGPGPGTENGVIPGTEGFGLVEEVGEGVTGFSIGQRVVPCLYAKYLSTGTQGAWQDYVVVQEEEVYAISDSISDETAAQLVANPWTAYVLLKTIAAPKGEYVISTAAGSVVGR</sequence>
<dbReference type="PANTHER" id="PTHR48106:SF2">
    <property type="entry name" value="ZN2+-BINDING DEHYDROGENASE"/>
    <property type="match status" value="1"/>
</dbReference>
<dbReference type="AlphaFoldDB" id="A0A2R6WR07"/>
<accession>A0A2R6WR07</accession>
<evidence type="ECO:0000313" key="5">
    <source>
        <dbReference type="EMBL" id="PTQ36254.1"/>
    </source>
</evidence>
<dbReference type="Pfam" id="PF08240">
    <property type="entry name" value="ADH_N"/>
    <property type="match status" value="1"/>
</dbReference>
<gene>
    <name evidence="4" type="ORF">MARPO_0065s0061</name>
    <name evidence="5" type="ORF">MARPO_0065s0063</name>
</gene>
<evidence type="ECO:0000313" key="6">
    <source>
        <dbReference type="Proteomes" id="UP000244005"/>
    </source>
</evidence>
<dbReference type="SUPFAM" id="SSF50129">
    <property type="entry name" value="GroES-like"/>
    <property type="match status" value="1"/>
</dbReference>
<evidence type="ECO:0000259" key="3">
    <source>
        <dbReference type="Pfam" id="PF08240"/>
    </source>
</evidence>
<dbReference type="EMBL" id="KZ772737">
    <property type="protein sequence ID" value="PTQ36251.1"/>
    <property type="molecule type" value="Genomic_DNA"/>
</dbReference>
<dbReference type="Gene3D" id="3.40.50.720">
    <property type="entry name" value="NAD(P)-binding Rossmann-like Domain"/>
    <property type="match status" value="1"/>
</dbReference>
<protein>
    <recommendedName>
        <fullName evidence="3">Alcohol dehydrogenase-like N-terminal domain-containing protein</fullName>
    </recommendedName>
</protein>
<dbReference type="Proteomes" id="UP000244005">
    <property type="component" value="Unassembled WGS sequence"/>
</dbReference>
<evidence type="ECO:0000256" key="1">
    <source>
        <dbReference type="ARBA" id="ARBA00022857"/>
    </source>
</evidence>
<reference evidence="6" key="1">
    <citation type="journal article" date="2017" name="Cell">
        <title>Insights into land plant evolution garnered from the Marchantia polymorpha genome.</title>
        <authorList>
            <person name="Bowman J.L."/>
            <person name="Kohchi T."/>
            <person name="Yamato K.T."/>
            <person name="Jenkins J."/>
            <person name="Shu S."/>
            <person name="Ishizaki K."/>
            <person name="Yamaoka S."/>
            <person name="Nishihama R."/>
            <person name="Nakamura Y."/>
            <person name="Berger F."/>
            <person name="Adam C."/>
            <person name="Aki S.S."/>
            <person name="Althoff F."/>
            <person name="Araki T."/>
            <person name="Arteaga-Vazquez M.A."/>
            <person name="Balasubrmanian S."/>
            <person name="Barry K."/>
            <person name="Bauer D."/>
            <person name="Boehm C.R."/>
            <person name="Briginshaw L."/>
            <person name="Caballero-Perez J."/>
            <person name="Catarino B."/>
            <person name="Chen F."/>
            <person name="Chiyoda S."/>
            <person name="Chovatia M."/>
            <person name="Davies K.M."/>
            <person name="Delmans M."/>
            <person name="Demura T."/>
            <person name="Dierschke T."/>
            <person name="Dolan L."/>
            <person name="Dorantes-Acosta A.E."/>
            <person name="Eklund D.M."/>
            <person name="Florent S.N."/>
            <person name="Flores-Sandoval E."/>
            <person name="Fujiyama A."/>
            <person name="Fukuzawa H."/>
            <person name="Galik B."/>
            <person name="Grimanelli D."/>
            <person name="Grimwood J."/>
            <person name="Grossniklaus U."/>
            <person name="Hamada T."/>
            <person name="Haseloff J."/>
            <person name="Hetherington A.J."/>
            <person name="Higo A."/>
            <person name="Hirakawa Y."/>
            <person name="Hundley H.N."/>
            <person name="Ikeda Y."/>
            <person name="Inoue K."/>
            <person name="Inoue S.I."/>
            <person name="Ishida S."/>
            <person name="Jia Q."/>
            <person name="Kakita M."/>
            <person name="Kanazawa T."/>
            <person name="Kawai Y."/>
            <person name="Kawashima T."/>
            <person name="Kennedy M."/>
            <person name="Kinose K."/>
            <person name="Kinoshita T."/>
            <person name="Kohara Y."/>
            <person name="Koide E."/>
            <person name="Komatsu K."/>
            <person name="Kopischke S."/>
            <person name="Kubo M."/>
            <person name="Kyozuka J."/>
            <person name="Lagercrantz U."/>
            <person name="Lin S.S."/>
            <person name="Lindquist E."/>
            <person name="Lipzen A.M."/>
            <person name="Lu C.W."/>
            <person name="De Luna E."/>
            <person name="Martienssen R.A."/>
            <person name="Minamino N."/>
            <person name="Mizutani M."/>
            <person name="Mizutani M."/>
            <person name="Mochizuki N."/>
            <person name="Monte I."/>
            <person name="Mosher R."/>
            <person name="Nagasaki H."/>
            <person name="Nakagami H."/>
            <person name="Naramoto S."/>
            <person name="Nishitani K."/>
            <person name="Ohtani M."/>
            <person name="Okamoto T."/>
            <person name="Okumura M."/>
            <person name="Phillips J."/>
            <person name="Pollak B."/>
            <person name="Reinders A."/>
            <person name="Rovekamp M."/>
            <person name="Sano R."/>
            <person name="Sawa S."/>
            <person name="Schmid M.W."/>
            <person name="Shirakawa M."/>
            <person name="Solano R."/>
            <person name="Spunde A."/>
            <person name="Suetsugu N."/>
            <person name="Sugano S."/>
            <person name="Sugiyama A."/>
            <person name="Sun R."/>
            <person name="Suzuki Y."/>
            <person name="Takenaka M."/>
            <person name="Takezawa D."/>
            <person name="Tomogane H."/>
            <person name="Tsuzuki M."/>
            <person name="Ueda T."/>
            <person name="Umeda M."/>
            <person name="Ward J.M."/>
            <person name="Watanabe Y."/>
            <person name="Yazaki K."/>
            <person name="Yokoyama R."/>
            <person name="Yoshitake Y."/>
            <person name="Yotsui I."/>
            <person name="Zachgo S."/>
            <person name="Schmutz J."/>
        </authorList>
    </citation>
    <scope>NUCLEOTIDE SEQUENCE [LARGE SCALE GENOMIC DNA]</scope>
    <source>
        <strain evidence="6">Tak-1</strain>
    </source>
</reference>
<reference evidence="5" key="2">
    <citation type="submission" date="2017-12" db="EMBL/GenBank/DDBJ databases">
        <title>WGS assembly of Marchantia polymorpha.</title>
        <authorList>
            <person name="Bowman J.L."/>
            <person name="Kohchi T."/>
            <person name="Yamato K.T."/>
            <person name="Jenkins J."/>
            <person name="Shu S."/>
            <person name="Ishizaki K."/>
            <person name="Yamaoka S."/>
            <person name="Nishihama R."/>
            <person name="Nakamura Y."/>
            <person name="Berger F."/>
            <person name="Adam C."/>
            <person name="Aki S.S."/>
            <person name="Althoff F."/>
            <person name="Araki T."/>
            <person name="Arteaga-Vazquez M.A."/>
            <person name="Balasubrmanian S."/>
            <person name="Bauer D."/>
            <person name="Boehm C.R."/>
            <person name="Briginshaw L."/>
            <person name="Caballero-Perez J."/>
            <person name="Catarino B."/>
            <person name="Chen F."/>
            <person name="Chiyoda S."/>
            <person name="Chovatia M."/>
            <person name="Davies K.M."/>
            <person name="Delmans M."/>
            <person name="Demura T."/>
            <person name="Dierschke T."/>
            <person name="Dolan L."/>
            <person name="Dorantes-Acosta A.E."/>
            <person name="Eklund D.M."/>
            <person name="Florent S.N."/>
            <person name="Flores-Sandoval E."/>
            <person name="Fujiyama A."/>
            <person name="Fukuzawa H."/>
            <person name="Galik B."/>
            <person name="Grimanelli D."/>
            <person name="Grimwood J."/>
            <person name="Grossniklaus U."/>
            <person name="Hamada T."/>
            <person name="Haseloff J."/>
            <person name="Hetherington A.J."/>
            <person name="Higo A."/>
            <person name="Hirakawa Y."/>
            <person name="Hundley H.N."/>
            <person name="Ikeda Y."/>
            <person name="Inoue K."/>
            <person name="Inoue S."/>
            <person name="Ishida S."/>
            <person name="Jia Q."/>
            <person name="Kakita M."/>
            <person name="Kanazawa T."/>
            <person name="Kawai Y."/>
            <person name="Kawashima T."/>
            <person name="Kennedy M."/>
            <person name="Kinose K."/>
            <person name="Kinoshita T."/>
            <person name="Kohara Y."/>
            <person name="Koide E."/>
            <person name="Komatsu K."/>
            <person name="Kopischke S."/>
            <person name="Kubo M."/>
            <person name="Kyozuka J."/>
            <person name="Lagercrantz U."/>
            <person name="Lin S.S."/>
            <person name="Lindquist E."/>
            <person name="Lipzen A.M."/>
            <person name="Lu C."/>
            <person name="Luna E.D."/>
            <person name="Martienssen R.A."/>
            <person name="Minamino N."/>
            <person name="Mizutani M."/>
            <person name="Mizutani M."/>
            <person name="Mochizuki N."/>
            <person name="Monte I."/>
            <person name="Mosher R."/>
            <person name="Nagasaki H."/>
            <person name="Nakagami H."/>
            <person name="Naramoto S."/>
            <person name="Nishitani K."/>
            <person name="Ohtani M."/>
            <person name="Okamoto T."/>
            <person name="Okumura M."/>
            <person name="Phillips J."/>
            <person name="Pollak B."/>
            <person name="Reinders A."/>
            <person name="Roevekamp M."/>
            <person name="Sano R."/>
            <person name="Sawa S."/>
            <person name="Schmid M.W."/>
            <person name="Shirakawa M."/>
            <person name="Solano R."/>
            <person name="Spunde A."/>
            <person name="Suetsugu N."/>
            <person name="Sugano S."/>
            <person name="Sugiyama A."/>
            <person name="Sun R."/>
            <person name="Suzuki Y."/>
            <person name="Takenaka M."/>
            <person name="Takezawa D."/>
            <person name="Tomogane H."/>
            <person name="Tsuzuki M."/>
            <person name="Ueda T."/>
            <person name="Umeda M."/>
            <person name="Ward J.M."/>
            <person name="Watanabe Y."/>
            <person name="Yazaki K."/>
            <person name="Yokoyama R."/>
            <person name="Yoshitake Y."/>
            <person name="Yotsui I."/>
            <person name="Zachgo S."/>
            <person name="Schmutz J."/>
        </authorList>
    </citation>
    <scope>NUCLEOTIDE SEQUENCE [LARGE SCALE GENOMIC DNA]</scope>
    <source>
        <strain evidence="5">Tak-1</strain>
    </source>
</reference>
<evidence type="ECO:0000313" key="4">
    <source>
        <dbReference type="EMBL" id="PTQ36251.1"/>
    </source>
</evidence>
<dbReference type="OrthoDB" id="7482721at2759"/>
<dbReference type="InterPro" id="IPR013154">
    <property type="entry name" value="ADH-like_N"/>
</dbReference>
<keyword evidence="1" id="KW-0521">NADP</keyword>
<evidence type="ECO:0000256" key="2">
    <source>
        <dbReference type="ARBA" id="ARBA00023002"/>
    </source>
</evidence>
<dbReference type="PANTHER" id="PTHR48106">
    <property type="entry name" value="QUINONE OXIDOREDUCTASE PIG3-RELATED"/>
    <property type="match status" value="1"/>
</dbReference>
<feature type="domain" description="Alcohol dehydrogenase-like N-terminal" evidence="3">
    <location>
        <begin position="30"/>
        <end position="96"/>
    </location>
</feature>
<dbReference type="Gene3D" id="3.90.180.10">
    <property type="entry name" value="Medium-chain alcohol dehydrogenases, catalytic domain"/>
    <property type="match status" value="1"/>
</dbReference>
<organism evidence="5 6">
    <name type="scientific">Marchantia polymorpha</name>
    <name type="common">Common liverwort</name>
    <name type="synonym">Marchantia aquatica</name>
    <dbReference type="NCBI Taxonomy" id="3197"/>
    <lineage>
        <taxon>Eukaryota</taxon>
        <taxon>Viridiplantae</taxon>
        <taxon>Streptophyta</taxon>
        <taxon>Embryophyta</taxon>
        <taxon>Marchantiophyta</taxon>
        <taxon>Marchantiopsida</taxon>
        <taxon>Marchantiidae</taxon>
        <taxon>Marchantiales</taxon>
        <taxon>Marchantiaceae</taxon>
        <taxon>Marchantia</taxon>
    </lineage>
</organism>
<dbReference type="GO" id="GO:0016491">
    <property type="term" value="F:oxidoreductase activity"/>
    <property type="evidence" value="ECO:0007669"/>
    <property type="project" value="UniProtKB-KW"/>
</dbReference>
<keyword evidence="6" id="KW-1185">Reference proteome</keyword>
<dbReference type="InterPro" id="IPR011032">
    <property type="entry name" value="GroES-like_sf"/>
</dbReference>
<keyword evidence="2" id="KW-0560">Oxidoreductase</keyword>
<name>A0A2R6WR07_MARPO</name>
<proteinExistence type="predicted"/>
<dbReference type="EMBL" id="KZ772737">
    <property type="protein sequence ID" value="PTQ36254.1"/>
    <property type="molecule type" value="Genomic_DNA"/>
</dbReference>
<dbReference type="Gramene" id="Mp1g23170.2">
    <property type="protein sequence ID" value="Mp1g23170.2.cds"/>
    <property type="gene ID" value="Mp1g23170"/>
</dbReference>